<dbReference type="Proteomes" id="UP000539372">
    <property type="component" value="Unassembled WGS sequence"/>
</dbReference>
<name>A0A7Y0DXS5_9PROT</name>
<sequence length="184" mass="19638">MRLALLLALAVTIPATTGAVTPASAATHCTATFDIRANHDHGTVATGSMLRGAIDFRSAESVWSENKTLSHLSEGTMAITAEDGSSVDGKISVVHVVRTPEIADYVSFDAGHVHGDLGGITAYEDPMLVTLYGPPATLDSPELPLSEADWNSLNKRMVFQVHTPDTMRTFSGVIEEWRGSCRAE</sequence>
<dbReference type="EMBL" id="JABBNT010000001">
    <property type="protein sequence ID" value="NMM43579.1"/>
    <property type="molecule type" value="Genomic_DNA"/>
</dbReference>
<comment type="caution">
    <text evidence="2">The sequence shown here is derived from an EMBL/GenBank/DDBJ whole genome shotgun (WGS) entry which is preliminary data.</text>
</comment>
<organism evidence="2 3">
    <name type="scientific">Pacificispira spongiicola</name>
    <dbReference type="NCBI Taxonomy" id="2729598"/>
    <lineage>
        <taxon>Bacteria</taxon>
        <taxon>Pseudomonadati</taxon>
        <taxon>Pseudomonadota</taxon>
        <taxon>Alphaproteobacteria</taxon>
        <taxon>Rhodospirillales</taxon>
        <taxon>Rhodospirillaceae</taxon>
        <taxon>Pacificispira</taxon>
    </lineage>
</organism>
<proteinExistence type="predicted"/>
<feature type="signal peptide" evidence="1">
    <location>
        <begin position="1"/>
        <end position="19"/>
    </location>
</feature>
<evidence type="ECO:0000256" key="1">
    <source>
        <dbReference type="SAM" id="SignalP"/>
    </source>
</evidence>
<reference evidence="2 3" key="1">
    <citation type="submission" date="2020-04" db="EMBL/GenBank/DDBJ databases">
        <title>Rhodospirillaceae bacterium KN72 isolated from deep sea.</title>
        <authorList>
            <person name="Zhang D.-C."/>
        </authorList>
    </citation>
    <scope>NUCLEOTIDE SEQUENCE [LARGE SCALE GENOMIC DNA]</scope>
    <source>
        <strain evidence="2 3">KN72</strain>
    </source>
</reference>
<dbReference type="AlphaFoldDB" id="A0A7Y0DXS5"/>
<protein>
    <submittedName>
        <fullName evidence="2">Uncharacterized protein</fullName>
    </submittedName>
</protein>
<accession>A0A7Y0DXS5</accession>
<keyword evidence="1" id="KW-0732">Signal</keyword>
<keyword evidence="3" id="KW-1185">Reference proteome</keyword>
<gene>
    <name evidence="2" type="ORF">HH303_03755</name>
</gene>
<dbReference type="RefSeq" id="WP_169623846.1">
    <property type="nucleotide sequence ID" value="NZ_JABBNT010000001.1"/>
</dbReference>
<feature type="chain" id="PRO_5030745957" evidence="1">
    <location>
        <begin position="20"/>
        <end position="184"/>
    </location>
</feature>
<evidence type="ECO:0000313" key="3">
    <source>
        <dbReference type="Proteomes" id="UP000539372"/>
    </source>
</evidence>
<evidence type="ECO:0000313" key="2">
    <source>
        <dbReference type="EMBL" id="NMM43579.1"/>
    </source>
</evidence>